<dbReference type="EnsemblProtists" id="EKX36852">
    <property type="protein sequence ID" value="EKX36852"/>
    <property type="gene ID" value="GUITHDRAFT_145472"/>
</dbReference>
<evidence type="ECO:0000313" key="1">
    <source>
        <dbReference type="EMBL" id="EKX36852.1"/>
    </source>
</evidence>
<evidence type="ECO:0000313" key="3">
    <source>
        <dbReference type="Proteomes" id="UP000011087"/>
    </source>
</evidence>
<dbReference type="RefSeq" id="XP_005823832.1">
    <property type="nucleotide sequence ID" value="XM_005823775.1"/>
</dbReference>
<dbReference type="AlphaFoldDB" id="L1IL64"/>
<keyword evidence="3" id="KW-1185">Reference proteome</keyword>
<dbReference type="HOGENOM" id="CLU_1910639_0_0_1"/>
<accession>L1IL64</accession>
<dbReference type="GeneID" id="17293585"/>
<proteinExistence type="predicted"/>
<protein>
    <submittedName>
        <fullName evidence="1 2">Uncharacterized protein</fullName>
    </submittedName>
</protein>
<dbReference type="PaxDb" id="55529-EKX36852"/>
<dbReference type="Proteomes" id="UP000011087">
    <property type="component" value="Unassembled WGS sequence"/>
</dbReference>
<reference evidence="2" key="3">
    <citation type="submission" date="2016-03" db="UniProtKB">
        <authorList>
            <consortium name="EnsemblProtists"/>
        </authorList>
    </citation>
    <scope>IDENTIFICATION</scope>
</reference>
<reference evidence="3" key="2">
    <citation type="submission" date="2012-11" db="EMBL/GenBank/DDBJ databases">
        <authorList>
            <person name="Kuo A."/>
            <person name="Curtis B.A."/>
            <person name="Tanifuji G."/>
            <person name="Burki F."/>
            <person name="Gruber A."/>
            <person name="Irimia M."/>
            <person name="Maruyama S."/>
            <person name="Arias M.C."/>
            <person name="Ball S.G."/>
            <person name="Gile G.H."/>
            <person name="Hirakawa Y."/>
            <person name="Hopkins J.F."/>
            <person name="Rensing S.A."/>
            <person name="Schmutz J."/>
            <person name="Symeonidi A."/>
            <person name="Elias M."/>
            <person name="Eveleigh R.J."/>
            <person name="Herman E.K."/>
            <person name="Klute M.J."/>
            <person name="Nakayama T."/>
            <person name="Obornik M."/>
            <person name="Reyes-Prieto A."/>
            <person name="Armbrust E.V."/>
            <person name="Aves S.J."/>
            <person name="Beiko R.G."/>
            <person name="Coutinho P."/>
            <person name="Dacks J.B."/>
            <person name="Durnford D.G."/>
            <person name="Fast N.M."/>
            <person name="Green B.R."/>
            <person name="Grisdale C."/>
            <person name="Hempe F."/>
            <person name="Henrissat B."/>
            <person name="Hoppner M.P."/>
            <person name="Ishida K.-I."/>
            <person name="Kim E."/>
            <person name="Koreny L."/>
            <person name="Kroth P.G."/>
            <person name="Liu Y."/>
            <person name="Malik S.-B."/>
            <person name="Maier U.G."/>
            <person name="McRose D."/>
            <person name="Mock T."/>
            <person name="Neilson J.A."/>
            <person name="Onodera N.T."/>
            <person name="Poole A.M."/>
            <person name="Pritham E.J."/>
            <person name="Richards T.A."/>
            <person name="Rocap G."/>
            <person name="Roy S.W."/>
            <person name="Sarai C."/>
            <person name="Schaack S."/>
            <person name="Shirato S."/>
            <person name="Slamovits C.H."/>
            <person name="Spencer D.F."/>
            <person name="Suzuki S."/>
            <person name="Worden A.Z."/>
            <person name="Zauner S."/>
            <person name="Barry K."/>
            <person name="Bell C."/>
            <person name="Bharti A.K."/>
            <person name="Crow J.A."/>
            <person name="Grimwood J."/>
            <person name="Kramer R."/>
            <person name="Lindquist E."/>
            <person name="Lucas S."/>
            <person name="Salamov A."/>
            <person name="McFadden G.I."/>
            <person name="Lane C.E."/>
            <person name="Keeling P.J."/>
            <person name="Gray M.W."/>
            <person name="Grigoriev I.V."/>
            <person name="Archibald J.M."/>
        </authorList>
    </citation>
    <scope>NUCLEOTIDE SEQUENCE</scope>
    <source>
        <strain evidence="3">CCMP2712</strain>
    </source>
</reference>
<name>L1IL64_GUITC</name>
<evidence type="ECO:0000313" key="2">
    <source>
        <dbReference type="EnsemblProtists" id="EKX36852"/>
    </source>
</evidence>
<dbReference type="EMBL" id="JH993067">
    <property type="protein sequence ID" value="EKX36852.1"/>
    <property type="molecule type" value="Genomic_DNA"/>
</dbReference>
<reference evidence="1 3" key="1">
    <citation type="journal article" date="2012" name="Nature">
        <title>Algal genomes reveal evolutionary mosaicism and the fate of nucleomorphs.</title>
        <authorList>
            <consortium name="DOE Joint Genome Institute"/>
            <person name="Curtis B.A."/>
            <person name="Tanifuji G."/>
            <person name="Burki F."/>
            <person name="Gruber A."/>
            <person name="Irimia M."/>
            <person name="Maruyama S."/>
            <person name="Arias M.C."/>
            <person name="Ball S.G."/>
            <person name="Gile G.H."/>
            <person name="Hirakawa Y."/>
            <person name="Hopkins J.F."/>
            <person name="Kuo A."/>
            <person name="Rensing S.A."/>
            <person name="Schmutz J."/>
            <person name="Symeonidi A."/>
            <person name="Elias M."/>
            <person name="Eveleigh R.J."/>
            <person name="Herman E.K."/>
            <person name="Klute M.J."/>
            <person name="Nakayama T."/>
            <person name="Obornik M."/>
            <person name="Reyes-Prieto A."/>
            <person name="Armbrust E.V."/>
            <person name="Aves S.J."/>
            <person name="Beiko R.G."/>
            <person name="Coutinho P."/>
            <person name="Dacks J.B."/>
            <person name="Durnford D.G."/>
            <person name="Fast N.M."/>
            <person name="Green B.R."/>
            <person name="Grisdale C.J."/>
            <person name="Hempel F."/>
            <person name="Henrissat B."/>
            <person name="Hoppner M.P."/>
            <person name="Ishida K."/>
            <person name="Kim E."/>
            <person name="Koreny L."/>
            <person name="Kroth P.G."/>
            <person name="Liu Y."/>
            <person name="Malik S.B."/>
            <person name="Maier U.G."/>
            <person name="McRose D."/>
            <person name="Mock T."/>
            <person name="Neilson J.A."/>
            <person name="Onodera N.T."/>
            <person name="Poole A.M."/>
            <person name="Pritham E.J."/>
            <person name="Richards T.A."/>
            <person name="Rocap G."/>
            <person name="Roy S.W."/>
            <person name="Sarai C."/>
            <person name="Schaack S."/>
            <person name="Shirato S."/>
            <person name="Slamovits C.H."/>
            <person name="Spencer D.F."/>
            <person name="Suzuki S."/>
            <person name="Worden A.Z."/>
            <person name="Zauner S."/>
            <person name="Barry K."/>
            <person name="Bell C."/>
            <person name="Bharti A.K."/>
            <person name="Crow J.A."/>
            <person name="Grimwood J."/>
            <person name="Kramer R."/>
            <person name="Lindquist E."/>
            <person name="Lucas S."/>
            <person name="Salamov A."/>
            <person name="McFadden G.I."/>
            <person name="Lane C.E."/>
            <person name="Keeling P.J."/>
            <person name="Gray M.W."/>
            <person name="Grigoriev I.V."/>
            <person name="Archibald J.M."/>
        </authorList>
    </citation>
    <scope>NUCLEOTIDE SEQUENCE</scope>
    <source>
        <strain evidence="1 3">CCMP2712</strain>
    </source>
</reference>
<organism evidence="1">
    <name type="scientific">Guillardia theta (strain CCMP2712)</name>
    <name type="common">Cryptophyte</name>
    <dbReference type="NCBI Taxonomy" id="905079"/>
    <lineage>
        <taxon>Eukaryota</taxon>
        <taxon>Cryptophyceae</taxon>
        <taxon>Pyrenomonadales</taxon>
        <taxon>Geminigeraceae</taxon>
        <taxon>Guillardia</taxon>
    </lineage>
</organism>
<gene>
    <name evidence="1" type="ORF">GUITHDRAFT_145472</name>
</gene>
<sequence length="133" mass="15629">MPSFTPIPESHQKVWAKMQVQEPEIKADFGSAGQTEQFHVMLPAKKIAPLAENAVPKEVIKKLQEEQTAEMVRRTEQLMCGNRLFARHLEYIEEMQEQQRLMEQQDAMRRMKAKRPEERLVLEEMQLSCAEIY</sequence>
<dbReference type="KEGG" id="gtt:GUITHDRAFT_145472"/>